<keyword evidence="2" id="KW-0472">Membrane</keyword>
<feature type="transmembrane region" description="Helical" evidence="2">
    <location>
        <begin position="111"/>
        <end position="134"/>
    </location>
</feature>
<dbReference type="AlphaFoldDB" id="A0A5C6XC14"/>
<keyword evidence="4" id="KW-1185">Reference proteome</keyword>
<evidence type="ECO:0000256" key="2">
    <source>
        <dbReference type="SAM" id="Phobius"/>
    </source>
</evidence>
<feature type="compositionally biased region" description="Polar residues" evidence="1">
    <location>
        <begin position="8"/>
        <end position="17"/>
    </location>
</feature>
<dbReference type="EMBL" id="VOSM01000008">
    <property type="protein sequence ID" value="TXD35648.1"/>
    <property type="molecule type" value="Genomic_DNA"/>
</dbReference>
<keyword evidence="2" id="KW-0812">Transmembrane</keyword>
<accession>A0A5C6XC14</accession>
<dbReference type="RefSeq" id="WP_146982387.1">
    <property type="nucleotide sequence ID" value="NZ_VOSM01000008.1"/>
</dbReference>
<gene>
    <name evidence="3" type="ORF">FRC98_15695</name>
</gene>
<organism evidence="3 4">
    <name type="scientific">Lujinxingia vulgaris</name>
    <dbReference type="NCBI Taxonomy" id="2600176"/>
    <lineage>
        <taxon>Bacteria</taxon>
        <taxon>Deltaproteobacteria</taxon>
        <taxon>Bradymonadales</taxon>
        <taxon>Lujinxingiaceae</taxon>
        <taxon>Lujinxingia</taxon>
    </lineage>
</organism>
<dbReference type="OrthoDB" id="5517218at2"/>
<evidence type="ECO:0000313" key="4">
    <source>
        <dbReference type="Proteomes" id="UP000321412"/>
    </source>
</evidence>
<comment type="caution">
    <text evidence="3">The sequence shown here is derived from an EMBL/GenBank/DDBJ whole genome shotgun (WGS) entry which is preliminary data.</text>
</comment>
<evidence type="ECO:0000313" key="3">
    <source>
        <dbReference type="EMBL" id="TXD35648.1"/>
    </source>
</evidence>
<dbReference type="Proteomes" id="UP000321412">
    <property type="component" value="Unassembled WGS sequence"/>
</dbReference>
<name>A0A5C6XC14_9DELT</name>
<evidence type="ECO:0000256" key="1">
    <source>
        <dbReference type="SAM" id="MobiDB-lite"/>
    </source>
</evidence>
<keyword evidence="2" id="KW-1133">Transmembrane helix</keyword>
<feature type="region of interest" description="Disordered" evidence="1">
    <location>
        <begin position="1"/>
        <end position="21"/>
    </location>
</feature>
<feature type="transmembrane region" description="Helical" evidence="2">
    <location>
        <begin position="63"/>
        <end position="82"/>
    </location>
</feature>
<protein>
    <submittedName>
        <fullName evidence="3">Uncharacterized protein</fullName>
    </submittedName>
</protein>
<sequence>MLSLMMTIPSTPQNAHANNEPVPPEEPRIWYGWQLIAFDALALAITTYAFGNLGYGAPSSIDVVLSAGIIIFALGSPALHLIHKQPWQAAWSLGLRVGTPLLGAMTMDSGGYGAVSAIGPFLGALAGAALAPLVDYALLAFKTDTTSQNGSV</sequence>
<feature type="transmembrane region" description="Helical" evidence="2">
    <location>
        <begin position="30"/>
        <end position="51"/>
    </location>
</feature>
<proteinExistence type="predicted"/>
<reference evidence="3 4" key="1">
    <citation type="submission" date="2019-08" db="EMBL/GenBank/DDBJ databases">
        <title>Bradymonadales sp. TMQ4.</title>
        <authorList>
            <person name="Liang Q."/>
        </authorList>
    </citation>
    <scope>NUCLEOTIDE SEQUENCE [LARGE SCALE GENOMIC DNA]</scope>
    <source>
        <strain evidence="3 4">TMQ4</strain>
    </source>
</reference>